<sequence>MSNYDKEPRININGWDDHCWENYESIGQELNRFAQNRLKTVIIVECYTTVRIQEIVNGLKRNGGIVKVIKAERAAKSKTEIHDMIERFVTEDRVFGYMAPFQIEDFYHSSRIEQLRAELDAVTEGTVVMIGTGASLIGKGDCTIYADLARWEIQKRYRSHEFGNWLEDNFDEDILRKYKRGFFIEWRAADRLKRSILPTAHYYLDTNLKDAPKMVSREALFDGIKQAVHQPFRLVPYFDPGVWGGTWMERNIGLEKQKNPYAWSFDGVPEENSVYLQFGSIRLEMPSVNLVFFEPKALLGNKVYARFGAEFPIRFDFLDTVGGQPLSLQVHPLAGYIRDKFGMHYTQDESYYMLDVEPGATVYLGTKEGINPQDMLDDLEKAQAGGFSFPAEQYINVFPADKHDHFSIPAGTIHCSGTNGMVLEISATPYIFTFKLWDWDRLGLDGKPRPVHLEHGARNIQWDRTTEWVKQELINPIVQIAAGDHWIEEKTGLHEYQFIETRRHWFSDTTPHHTHGGFQMLNLVEGEEAVIESPTGAFEPFVVHYAETFIIPASVGEYTIRPSDSSRKGRHGTIKAFVR</sequence>
<dbReference type="GO" id="GO:0016853">
    <property type="term" value="F:isomerase activity"/>
    <property type="evidence" value="ECO:0007669"/>
    <property type="project" value="UniProtKB-KW"/>
</dbReference>
<dbReference type="EMBL" id="BMHP01000002">
    <property type="protein sequence ID" value="GGD72332.1"/>
    <property type="molecule type" value="Genomic_DNA"/>
</dbReference>
<organism evidence="3 4">
    <name type="scientific">Paenibacillus nasutitermitis</name>
    <dbReference type="NCBI Taxonomy" id="1652958"/>
    <lineage>
        <taxon>Bacteria</taxon>
        <taxon>Bacillati</taxon>
        <taxon>Bacillota</taxon>
        <taxon>Bacilli</taxon>
        <taxon>Bacillales</taxon>
        <taxon>Paenibacillaceae</taxon>
        <taxon>Paenibacillus</taxon>
    </lineage>
</organism>
<evidence type="ECO:0000256" key="1">
    <source>
        <dbReference type="ARBA" id="ARBA00022723"/>
    </source>
</evidence>
<evidence type="ECO:0000313" key="4">
    <source>
        <dbReference type="Proteomes" id="UP000612456"/>
    </source>
</evidence>
<dbReference type="PANTHER" id="PTHR42742">
    <property type="entry name" value="TRANSCRIPTIONAL REPRESSOR MPRA"/>
    <property type="match status" value="1"/>
</dbReference>
<dbReference type="PANTHER" id="PTHR42742:SF3">
    <property type="entry name" value="FRUCTOKINASE"/>
    <property type="match status" value="1"/>
</dbReference>
<gene>
    <name evidence="3" type="ORF">GCM10010911_32780</name>
</gene>
<protein>
    <submittedName>
        <fullName evidence="3">Mannose-6-phosphate isomerase</fullName>
    </submittedName>
</protein>
<keyword evidence="4" id="KW-1185">Reference proteome</keyword>
<accession>A0A916Z2A2</accession>
<dbReference type="AlphaFoldDB" id="A0A916Z2A2"/>
<reference evidence="3" key="1">
    <citation type="journal article" date="2014" name="Int. J. Syst. Evol. Microbiol.">
        <title>Complete genome sequence of Corynebacterium casei LMG S-19264T (=DSM 44701T), isolated from a smear-ripened cheese.</title>
        <authorList>
            <consortium name="US DOE Joint Genome Institute (JGI-PGF)"/>
            <person name="Walter F."/>
            <person name="Albersmeier A."/>
            <person name="Kalinowski J."/>
            <person name="Ruckert C."/>
        </authorList>
    </citation>
    <scope>NUCLEOTIDE SEQUENCE</scope>
    <source>
        <strain evidence="3">CGMCC 1.15178</strain>
    </source>
</reference>
<comment type="caution">
    <text evidence="3">The sequence shown here is derived from an EMBL/GenBank/DDBJ whole genome shotgun (WGS) entry which is preliminary data.</text>
</comment>
<dbReference type="GO" id="GO:0046872">
    <property type="term" value="F:metal ion binding"/>
    <property type="evidence" value="ECO:0007669"/>
    <property type="project" value="UniProtKB-KW"/>
</dbReference>
<keyword evidence="3" id="KW-0413">Isomerase</keyword>
<keyword evidence="2" id="KW-0862">Zinc</keyword>
<dbReference type="Gene3D" id="2.60.120.10">
    <property type="entry name" value="Jelly Rolls"/>
    <property type="match status" value="1"/>
</dbReference>
<dbReference type="InterPro" id="IPR011051">
    <property type="entry name" value="RmlC_Cupin_sf"/>
</dbReference>
<dbReference type="InterPro" id="IPR051804">
    <property type="entry name" value="Carb_Metab_Reg_Kinase/Isom"/>
</dbReference>
<reference evidence="3" key="2">
    <citation type="submission" date="2020-09" db="EMBL/GenBank/DDBJ databases">
        <authorList>
            <person name="Sun Q."/>
            <person name="Zhou Y."/>
        </authorList>
    </citation>
    <scope>NUCLEOTIDE SEQUENCE</scope>
    <source>
        <strain evidence="3">CGMCC 1.15178</strain>
    </source>
</reference>
<dbReference type="RefSeq" id="WP_188992994.1">
    <property type="nucleotide sequence ID" value="NZ_BMHP01000002.1"/>
</dbReference>
<keyword evidence="1" id="KW-0479">Metal-binding</keyword>
<name>A0A916Z2A2_9BACL</name>
<evidence type="ECO:0000313" key="3">
    <source>
        <dbReference type="EMBL" id="GGD72332.1"/>
    </source>
</evidence>
<dbReference type="Proteomes" id="UP000612456">
    <property type="component" value="Unassembled WGS sequence"/>
</dbReference>
<dbReference type="SUPFAM" id="SSF51182">
    <property type="entry name" value="RmlC-like cupins"/>
    <property type="match status" value="1"/>
</dbReference>
<dbReference type="InterPro" id="IPR014710">
    <property type="entry name" value="RmlC-like_jellyroll"/>
</dbReference>
<proteinExistence type="predicted"/>
<evidence type="ECO:0000256" key="2">
    <source>
        <dbReference type="ARBA" id="ARBA00022833"/>
    </source>
</evidence>
<dbReference type="CDD" id="cd07010">
    <property type="entry name" value="cupin_PMI_type_I_N_bac"/>
    <property type="match status" value="1"/>
</dbReference>